<dbReference type="GO" id="GO:0043138">
    <property type="term" value="F:3'-5' DNA helicase activity"/>
    <property type="evidence" value="ECO:0007669"/>
    <property type="project" value="UniProtKB-EC"/>
</dbReference>
<reference evidence="15 16" key="1">
    <citation type="submission" date="2018-12" db="EMBL/GenBank/DDBJ databases">
        <authorList>
            <person name="Sun L."/>
            <person name="Chen Z."/>
        </authorList>
    </citation>
    <scope>NUCLEOTIDE SEQUENCE [LARGE SCALE GENOMIC DNA]</scope>
    <source>
        <strain evidence="15 16">3-5-3</strain>
    </source>
</reference>
<name>A0A433XCE9_9BACL</name>
<dbReference type="PROSITE" id="PS51198">
    <property type="entry name" value="UVRD_HELICASE_ATP_BIND"/>
    <property type="match status" value="1"/>
</dbReference>
<evidence type="ECO:0000256" key="6">
    <source>
        <dbReference type="ARBA" id="ARBA00023125"/>
    </source>
</evidence>
<dbReference type="GO" id="GO:0005829">
    <property type="term" value="C:cytosol"/>
    <property type="evidence" value="ECO:0007669"/>
    <property type="project" value="TreeGrafter"/>
</dbReference>
<dbReference type="GO" id="GO:0033202">
    <property type="term" value="C:DNA helicase complex"/>
    <property type="evidence" value="ECO:0007669"/>
    <property type="project" value="TreeGrafter"/>
</dbReference>
<dbReference type="InterPro" id="IPR014017">
    <property type="entry name" value="DNA_helicase_UvrD-like_C"/>
</dbReference>
<keyword evidence="16" id="KW-1185">Reference proteome</keyword>
<dbReference type="Gene3D" id="3.40.50.300">
    <property type="entry name" value="P-loop containing nucleotide triphosphate hydrolases"/>
    <property type="match status" value="2"/>
</dbReference>
<dbReference type="InterPro" id="IPR027417">
    <property type="entry name" value="P-loop_NTPase"/>
</dbReference>
<feature type="domain" description="UvrD-like helicase ATP-binding" evidence="13">
    <location>
        <begin position="51"/>
        <end position="325"/>
    </location>
</feature>
<organism evidence="15 16">
    <name type="scientific">Paenibacillus zeisoli</name>
    <dbReference type="NCBI Taxonomy" id="2496267"/>
    <lineage>
        <taxon>Bacteria</taxon>
        <taxon>Bacillati</taxon>
        <taxon>Bacillota</taxon>
        <taxon>Bacilli</taxon>
        <taxon>Bacillales</taxon>
        <taxon>Paenibacillaceae</taxon>
        <taxon>Paenibacillus</taxon>
    </lineage>
</organism>
<keyword evidence="5 11" id="KW-0067">ATP-binding</keyword>
<feature type="binding site" evidence="11">
    <location>
        <begin position="72"/>
        <end position="79"/>
    </location>
    <ligand>
        <name>ATP</name>
        <dbReference type="ChEBI" id="CHEBI:30616"/>
    </ligand>
</feature>
<evidence type="ECO:0000259" key="13">
    <source>
        <dbReference type="PROSITE" id="PS51198"/>
    </source>
</evidence>
<dbReference type="GO" id="GO:0016887">
    <property type="term" value="F:ATP hydrolysis activity"/>
    <property type="evidence" value="ECO:0007669"/>
    <property type="project" value="RHEA"/>
</dbReference>
<dbReference type="Gene3D" id="1.10.486.10">
    <property type="entry name" value="PCRA, domain 4"/>
    <property type="match status" value="1"/>
</dbReference>
<dbReference type="Pfam" id="PF13361">
    <property type="entry name" value="UvrD_C"/>
    <property type="match status" value="1"/>
</dbReference>
<evidence type="ECO:0000256" key="5">
    <source>
        <dbReference type="ARBA" id="ARBA00022840"/>
    </source>
</evidence>
<evidence type="ECO:0000256" key="1">
    <source>
        <dbReference type="ARBA" id="ARBA00009922"/>
    </source>
</evidence>
<evidence type="ECO:0000313" key="15">
    <source>
        <dbReference type="EMBL" id="RUT31831.1"/>
    </source>
</evidence>
<accession>A0A433XCE9</accession>
<dbReference type="AlphaFoldDB" id="A0A433XCE9"/>
<dbReference type="Gene3D" id="1.10.10.160">
    <property type="match status" value="1"/>
</dbReference>
<dbReference type="RefSeq" id="WP_127199211.1">
    <property type="nucleotide sequence ID" value="NZ_RZNX01000003.1"/>
</dbReference>
<keyword evidence="4 11" id="KW-0347">Helicase</keyword>
<protein>
    <recommendedName>
        <fullName evidence="9">DNA 3'-5' helicase</fullName>
        <ecNumber evidence="9">5.6.2.4</ecNumber>
    </recommendedName>
</protein>
<evidence type="ECO:0000256" key="4">
    <source>
        <dbReference type="ARBA" id="ARBA00022806"/>
    </source>
</evidence>
<dbReference type="Proteomes" id="UP000272464">
    <property type="component" value="Unassembled WGS sequence"/>
</dbReference>
<dbReference type="Pfam" id="PF00580">
    <property type="entry name" value="UvrD-helicase"/>
    <property type="match status" value="1"/>
</dbReference>
<comment type="similarity">
    <text evidence="1">Belongs to the helicase family. UvrD subfamily.</text>
</comment>
<keyword evidence="7" id="KW-0413">Isomerase</keyword>
<dbReference type="GO" id="GO:0000725">
    <property type="term" value="P:recombinational repair"/>
    <property type="evidence" value="ECO:0007669"/>
    <property type="project" value="TreeGrafter"/>
</dbReference>
<dbReference type="InterPro" id="IPR014016">
    <property type="entry name" value="UvrD-like_ATP-bd"/>
</dbReference>
<comment type="catalytic activity">
    <reaction evidence="8">
        <text>Couples ATP hydrolysis with the unwinding of duplex DNA by translocating in the 3'-5' direction.</text>
        <dbReference type="EC" id="5.6.2.4"/>
    </reaction>
</comment>
<dbReference type="PANTHER" id="PTHR11070:SF2">
    <property type="entry name" value="ATP-DEPENDENT DNA HELICASE SRS2"/>
    <property type="match status" value="1"/>
</dbReference>
<keyword evidence="3 11" id="KW-0378">Hydrolase</keyword>
<dbReference type="GO" id="GO:0003677">
    <property type="term" value="F:DNA binding"/>
    <property type="evidence" value="ECO:0007669"/>
    <property type="project" value="UniProtKB-KW"/>
</dbReference>
<evidence type="ECO:0000256" key="8">
    <source>
        <dbReference type="ARBA" id="ARBA00034617"/>
    </source>
</evidence>
<dbReference type="PANTHER" id="PTHR11070">
    <property type="entry name" value="UVRD / RECB / PCRA DNA HELICASE FAMILY MEMBER"/>
    <property type="match status" value="1"/>
</dbReference>
<dbReference type="OrthoDB" id="9810135at2"/>
<keyword evidence="6" id="KW-0238">DNA-binding</keyword>
<evidence type="ECO:0000256" key="2">
    <source>
        <dbReference type="ARBA" id="ARBA00022741"/>
    </source>
</evidence>
<dbReference type="CDD" id="cd17932">
    <property type="entry name" value="DEXQc_UvrD"/>
    <property type="match status" value="1"/>
</dbReference>
<evidence type="ECO:0000313" key="16">
    <source>
        <dbReference type="Proteomes" id="UP000272464"/>
    </source>
</evidence>
<feature type="domain" description="UvrD-like helicase C-terminal" evidence="14">
    <location>
        <begin position="326"/>
        <end position="598"/>
    </location>
</feature>
<dbReference type="GO" id="GO:0005524">
    <property type="term" value="F:ATP binding"/>
    <property type="evidence" value="ECO:0007669"/>
    <property type="project" value="UniProtKB-UniRule"/>
</dbReference>
<evidence type="ECO:0000256" key="3">
    <source>
        <dbReference type="ARBA" id="ARBA00022801"/>
    </source>
</evidence>
<feature type="region of interest" description="Disordered" evidence="12">
    <location>
        <begin position="710"/>
        <end position="729"/>
    </location>
</feature>
<evidence type="ECO:0000256" key="9">
    <source>
        <dbReference type="ARBA" id="ARBA00034808"/>
    </source>
</evidence>
<dbReference type="CDD" id="cd18807">
    <property type="entry name" value="SF1_C_UvrD"/>
    <property type="match status" value="1"/>
</dbReference>
<evidence type="ECO:0000259" key="14">
    <source>
        <dbReference type="PROSITE" id="PS51217"/>
    </source>
</evidence>
<evidence type="ECO:0000256" key="7">
    <source>
        <dbReference type="ARBA" id="ARBA00023235"/>
    </source>
</evidence>
<evidence type="ECO:0000256" key="10">
    <source>
        <dbReference type="ARBA" id="ARBA00048988"/>
    </source>
</evidence>
<proteinExistence type="inferred from homology"/>
<dbReference type="EC" id="5.6.2.4" evidence="9"/>
<sequence>MGESIFNKIPSGAAQQRVPEARMAAARTSREVVGAGDPDAAYFRTLEASGILLNASQIAAVRHFKGPLLTLAGAGSGKTSVLICRTGYLLSVRRVDPREILLLTFSSKAAQEMRDRIAVLPGIHPQDIRLLQARTFHSFFLQLIRRQGNELEIWSETRRQHILLKQMMREMGLQDAYQPETLLSLLSSYKTNLIDIPDMPEDSVTERETKRILLQYEQWKLDHEKMDFDDVLILAYRLLKGNPALLRTIQDRFRYIMVDEFQDTNHLQYELVKMIAAPQDHLMVVGDDDQTIYSFNGARSEYILEFEKTYPRAKVITLDINYRSGTRIVGLGNEVIRHNKHRRSKTLAAVRSGASGPMYTRPLTSDEEARLALDRIEHEVRAGKRTYGDYAVLYRATSNNRAILEQLMIREIPYIEYGDGQLLYENTLVLPLVDHLRLGLNRRDFTAMESVLPTLYINRERGMSHIVQQESVRAKKGPLVHLLTLSGLKDFQITKIQDRLELIRTLSSMKPSAAIALMREKFYNAYVEADERKLLTQHKEMIKEMLDELEASAERFDTVAGFLGFISDVIQKSREQSSDKSREQGNRVALMTIHRSKGLEFPVVMLIGAIEGSLPHSSAIEADRMKDTAYPEAGGASKGAAALEEERRLAYVAITRAKEELIISSPARYRGKKAAVSRFLLSAFGGDAAEGAVTTSSALRARSEVAAGTGYARSGGRSSGASPARSGSSAAATRTESVAAWLCQGPGCITWTRIAARDHGLAAKACPLCGKPMHRGRKDVPV</sequence>
<dbReference type="InterPro" id="IPR000212">
    <property type="entry name" value="DNA_helicase_UvrD/REP"/>
</dbReference>
<dbReference type="InterPro" id="IPR013986">
    <property type="entry name" value="DExx_box_DNA_helicase_dom_sf"/>
</dbReference>
<keyword evidence="2 11" id="KW-0547">Nucleotide-binding</keyword>
<dbReference type="SUPFAM" id="SSF52540">
    <property type="entry name" value="P-loop containing nucleoside triphosphate hydrolases"/>
    <property type="match status" value="1"/>
</dbReference>
<evidence type="ECO:0000256" key="11">
    <source>
        <dbReference type="PROSITE-ProRule" id="PRU00560"/>
    </source>
</evidence>
<comment type="catalytic activity">
    <reaction evidence="10">
        <text>ATP + H2O = ADP + phosphate + H(+)</text>
        <dbReference type="Rhea" id="RHEA:13065"/>
        <dbReference type="ChEBI" id="CHEBI:15377"/>
        <dbReference type="ChEBI" id="CHEBI:15378"/>
        <dbReference type="ChEBI" id="CHEBI:30616"/>
        <dbReference type="ChEBI" id="CHEBI:43474"/>
        <dbReference type="ChEBI" id="CHEBI:456216"/>
        <dbReference type="EC" id="5.6.2.4"/>
    </reaction>
</comment>
<evidence type="ECO:0000256" key="12">
    <source>
        <dbReference type="SAM" id="MobiDB-lite"/>
    </source>
</evidence>
<dbReference type="PROSITE" id="PS51217">
    <property type="entry name" value="UVRD_HELICASE_CTER"/>
    <property type="match status" value="1"/>
</dbReference>
<gene>
    <name evidence="15" type="ORF">EJP77_10630</name>
</gene>
<dbReference type="EMBL" id="RZNX01000003">
    <property type="protein sequence ID" value="RUT31831.1"/>
    <property type="molecule type" value="Genomic_DNA"/>
</dbReference>
<comment type="caution">
    <text evidence="15">The sequence shown here is derived from an EMBL/GenBank/DDBJ whole genome shotgun (WGS) entry which is preliminary data.</text>
</comment>